<accession>G4QM76</accession>
<evidence type="ECO:0000256" key="1">
    <source>
        <dbReference type="SAM" id="Phobius"/>
    </source>
</evidence>
<keyword evidence="1" id="KW-0812">Transmembrane</keyword>
<dbReference type="AlphaFoldDB" id="G4QM76"/>
<sequence>MGKVITWKHLVLGNFGFLGFIVFFRLVFSCFRRFAKSSKKSPIP</sequence>
<organism evidence="2 3">
    <name type="scientific">Glaciecola nitratireducens (strain JCM 12485 / KCTC 12276 / FR1064)</name>
    <dbReference type="NCBI Taxonomy" id="1085623"/>
    <lineage>
        <taxon>Bacteria</taxon>
        <taxon>Pseudomonadati</taxon>
        <taxon>Pseudomonadota</taxon>
        <taxon>Gammaproteobacteria</taxon>
        <taxon>Alteromonadales</taxon>
        <taxon>Alteromonadaceae</taxon>
        <taxon>Brumicola</taxon>
    </lineage>
</organism>
<feature type="transmembrane region" description="Helical" evidence="1">
    <location>
        <begin position="12"/>
        <end position="31"/>
    </location>
</feature>
<evidence type="ECO:0000313" key="3">
    <source>
        <dbReference type="Proteomes" id="UP000009282"/>
    </source>
</evidence>
<dbReference type="EMBL" id="CP003060">
    <property type="protein sequence ID" value="AEP30647.1"/>
    <property type="molecule type" value="Genomic_DNA"/>
</dbReference>
<keyword evidence="3" id="KW-1185">Reference proteome</keyword>
<proteinExistence type="predicted"/>
<reference evidence="2 3" key="1">
    <citation type="journal article" date="2011" name="J. Bacteriol.">
        <title>Complete genome sequence of seawater bacterium Glaciecola nitratireducens FR1064T.</title>
        <authorList>
            <person name="Bian F."/>
            <person name="Qin Q.L."/>
            <person name="Xie B.B."/>
            <person name="Shu Y.L."/>
            <person name="Zhang X.Y."/>
            <person name="Yu Y."/>
            <person name="Chen B."/>
            <person name="Chen X.L."/>
            <person name="Zhou B.C."/>
            <person name="Zhang Y.Z."/>
        </authorList>
    </citation>
    <scope>NUCLEOTIDE SEQUENCE [LARGE SCALE GENOMIC DNA]</scope>
    <source>
        <strain evidence="3">JCM 12485 / KCTC 12276 / FR1064</strain>
    </source>
</reference>
<dbReference type="KEGG" id="gni:GNIT_2550"/>
<gene>
    <name evidence="2" type="ordered locus">GNIT_2550</name>
</gene>
<dbReference type="HOGENOM" id="CLU_3216829_0_0_6"/>
<evidence type="ECO:0000313" key="2">
    <source>
        <dbReference type="EMBL" id="AEP30647.1"/>
    </source>
</evidence>
<keyword evidence="1" id="KW-0472">Membrane</keyword>
<protein>
    <submittedName>
        <fullName evidence="2">Uncharacterized protein</fullName>
    </submittedName>
</protein>
<name>G4QM76_GLANF</name>
<dbReference type="Proteomes" id="UP000009282">
    <property type="component" value="Chromosome"/>
</dbReference>
<keyword evidence="1" id="KW-1133">Transmembrane helix</keyword>